<gene>
    <name evidence="2" type="ORF">G6321_00053680</name>
    <name evidence="1" type="ORF">G6321_14750</name>
</gene>
<sequence length="173" mass="20178">MIQLTYEPALDPYHTAFRLLRLRPTVARYGPLHRDHVRILDFYQLFPFRIDEIRLMPKHRRFRKIAEQYKSVKPYGEQPDSRSLFSRMQPIQVAALDTLAEHNIFSPARWQFNEVGAADGAIAPELLDRLRELHKEDEELEGFLSVLASEYELSGSDGLKARTGLLEYRHDAV</sequence>
<dbReference type="Proteomes" id="UP000564836">
    <property type="component" value="Chromosome"/>
</dbReference>
<dbReference type="Pfam" id="PF20291">
    <property type="entry name" value="MC5"/>
    <property type="match status" value="1"/>
</dbReference>
<evidence type="ECO:0000313" key="1">
    <source>
        <dbReference type="EMBL" id="NYY89638.1"/>
    </source>
</evidence>
<name>A0A7Z0Q9D8_9BRAD</name>
<reference evidence="1" key="2">
    <citation type="submission" date="2020-06" db="EMBL/GenBank/DDBJ databases">
        <title>Whole Genome Sequence of Bradyrhizobium sp. Strain 323S2.</title>
        <authorList>
            <person name="Bromfield E.S.P."/>
        </authorList>
    </citation>
    <scope>NUCLEOTIDE SEQUENCE [LARGE SCALE GENOMIC DNA]</scope>
    <source>
        <strain evidence="1">323S2</strain>
    </source>
</reference>
<dbReference type="EMBL" id="CP088280">
    <property type="protein sequence ID" value="UGX94295.1"/>
    <property type="molecule type" value="Genomic_DNA"/>
</dbReference>
<evidence type="ECO:0000313" key="2">
    <source>
        <dbReference type="EMBL" id="UGX94295.1"/>
    </source>
</evidence>
<dbReference type="RefSeq" id="WP_166345966.1">
    <property type="nucleotide sequence ID" value="NZ_CP088280.1"/>
</dbReference>
<dbReference type="AlphaFoldDB" id="A0A7Z0Q9D8"/>
<reference evidence="2 3" key="3">
    <citation type="journal article" date="2022" name="Int. J. Syst. Evol. Microbiol.">
        <title>Strains of Bradyrhizobium barranii sp. nov. associated with legumes native to Canada are symbionts of soybeans and belong to different subspecies (subsp. barranii subsp. nov. and subsp. apii subsp. nov.) and symbiovars (sv. glycinearum and sv. septentrionale).</title>
        <authorList>
            <person name="Bromfield E.S.P."/>
            <person name="Cloutier S."/>
            <person name="Wasai-Hara S."/>
            <person name="Minamisawa K."/>
        </authorList>
    </citation>
    <scope>NUCLEOTIDE SEQUENCE [LARGE SCALE GENOMIC DNA]</scope>
    <source>
        <strain evidence="2 3">323S2</strain>
    </source>
</reference>
<reference evidence="2 3" key="1">
    <citation type="journal article" date="2017" name="Syst. Appl. Microbiol.">
        <title>Soybeans inoculated with root zone soils of Canadian native legumes harbour diverse and novel Bradyrhizobium spp. that possess agricultural potential.</title>
        <authorList>
            <person name="Bromfield E.S.P."/>
            <person name="Cloutier S."/>
            <person name="Tambong J.T."/>
            <person name="Tran Thi T.V."/>
        </authorList>
    </citation>
    <scope>NUCLEOTIDE SEQUENCE [LARGE SCALE GENOMIC DNA]</scope>
    <source>
        <strain evidence="2 3">323S2</strain>
    </source>
</reference>
<evidence type="ECO:0000313" key="3">
    <source>
        <dbReference type="Proteomes" id="UP000564836"/>
    </source>
</evidence>
<dbReference type="EMBL" id="JACBFH010000001">
    <property type="protein sequence ID" value="NYY89638.1"/>
    <property type="molecule type" value="Genomic_DNA"/>
</dbReference>
<organism evidence="1">
    <name type="scientific">Bradyrhizobium barranii subsp. barranii</name>
    <dbReference type="NCBI Taxonomy" id="2823807"/>
    <lineage>
        <taxon>Bacteria</taxon>
        <taxon>Pseudomonadati</taxon>
        <taxon>Pseudomonadota</taxon>
        <taxon>Alphaproteobacteria</taxon>
        <taxon>Hyphomicrobiales</taxon>
        <taxon>Nitrobacteraceae</taxon>
        <taxon>Bradyrhizobium</taxon>
        <taxon>Bradyrhizobium barranii</taxon>
    </lineage>
</organism>
<accession>A0A7Z0Q9D8</accession>
<proteinExistence type="predicted"/>
<dbReference type="InterPro" id="IPR046901">
    <property type="entry name" value="ABC-3C_MC5"/>
</dbReference>
<protein>
    <submittedName>
        <fullName evidence="1">Uncharacterized protein</fullName>
    </submittedName>
</protein>